<evidence type="ECO:0000256" key="3">
    <source>
        <dbReference type="ARBA" id="ARBA00022964"/>
    </source>
</evidence>
<dbReference type="GO" id="GO:0006790">
    <property type="term" value="P:sulfur compound metabolic process"/>
    <property type="evidence" value="ECO:0007669"/>
    <property type="project" value="TreeGrafter"/>
</dbReference>
<sequence>MTITITSLDAEFGVDITGVDLEKAAYDHGFLVQLRAALDEHRAVRLRDQRISPKTLTTVTEYFGPLLDIRRAGGNALHIPGHPMIKVISNENDPETGRALGDGNNSAQVWHTDSTTWEVPPSHIAFYCRRAPTPAPATRFLDMIKVYASLPEATKERIRTLRVMHHMFPRQIEVDIARNAPSRPVEDRRVGRIHPLVRRHLPTNLPILYLPVRRDSLVVGWTEKDSRALLDELWDHTEASPHRISVPLEPDDVVIWDNAALAHSRDGWPDSEGRTMWHVSAEGEVPTPRYGERAPNPIGLSREEERAAIAPFMQTIPAVESTPVGSAAAAG</sequence>
<dbReference type="GO" id="GO:0005737">
    <property type="term" value="C:cytoplasm"/>
    <property type="evidence" value="ECO:0007669"/>
    <property type="project" value="TreeGrafter"/>
</dbReference>
<keyword evidence="5" id="KW-0408">Iron</keyword>
<dbReference type="Proteomes" id="UP000234331">
    <property type="component" value="Unassembled WGS sequence"/>
</dbReference>
<feature type="domain" description="TauD/TfdA-like" evidence="6">
    <location>
        <begin position="6"/>
        <end position="278"/>
    </location>
</feature>
<gene>
    <name evidence="7" type="ORF">FRACA_2400006</name>
</gene>
<evidence type="ECO:0000256" key="4">
    <source>
        <dbReference type="ARBA" id="ARBA00023002"/>
    </source>
</evidence>
<dbReference type="GO" id="GO:0000908">
    <property type="term" value="F:taurine dioxygenase activity"/>
    <property type="evidence" value="ECO:0007669"/>
    <property type="project" value="UniProtKB-EC"/>
</dbReference>
<evidence type="ECO:0000256" key="5">
    <source>
        <dbReference type="ARBA" id="ARBA00023004"/>
    </source>
</evidence>
<evidence type="ECO:0000313" key="8">
    <source>
        <dbReference type="Proteomes" id="UP000234331"/>
    </source>
</evidence>
<keyword evidence="2" id="KW-0479">Metal-binding</keyword>
<dbReference type="PANTHER" id="PTHR30468">
    <property type="entry name" value="ALPHA-KETOGLUTARATE-DEPENDENT SULFONATE DIOXYGENASE"/>
    <property type="match status" value="1"/>
</dbReference>
<dbReference type="RefSeq" id="WP_101832049.1">
    <property type="nucleotide sequence ID" value="NZ_FZMO01000158.1"/>
</dbReference>
<evidence type="ECO:0000256" key="1">
    <source>
        <dbReference type="ARBA" id="ARBA00005896"/>
    </source>
</evidence>
<reference evidence="7 8" key="1">
    <citation type="submission" date="2017-06" db="EMBL/GenBank/DDBJ databases">
        <authorList>
            <person name="Kim H.J."/>
            <person name="Triplett B.A."/>
        </authorList>
    </citation>
    <scope>NUCLEOTIDE SEQUENCE [LARGE SCALE GENOMIC DNA]</scope>
    <source>
        <strain evidence="7">FRACA_ARgP5</strain>
    </source>
</reference>
<evidence type="ECO:0000313" key="7">
    <source>
        <dbReference type="EMBL" id="SNQ48359.1"/>
    </source>
</evidence>
<dbReference type="EC" id="1.14.11.17" evidence="7"/>
<dbReference type="InterPro" id="IPR042098">
    <property type="entry name" value="TauD-like_sf"/>
</dbReference>
<dbReference type="PANTHER" id="PTHR30468:SF1">
    <property type="entry name" value="ALPHA-KETOGLUTARATE-DEPENDENT SULFONATE DIOXYGENASE"/>
    <property type="match status" value="1"/>
</dbReference>
<dbReference type="SUPFAM" id="SSF51197">
    <property type="entry name" value="Clavaminate synthase-like"/>
    <property type="match status" value="1"/>
</dbReference>
<accession>A0A2I2KRT5</accession>
<dbReference type="Gene3D" id="3.60.130.10">
    <property type="entry name" value="Clavaminate synthase-like"/>
    <property type="match status" value="1"/>
</dbReference>
<name>A0A2I2KRT5_9ACTN</name>
<dbReference type="Pfam" id="PF02668">
    <property type="entry name" value="TauD"/>
    <property type="match status" value="1"/>
</dbReference>
<evidence type="ECO:0000256" key="2">
    <source>
        <dbReference type="ARBA" id="ARBA00022723"/>
    </source>
</evidence>
<dbReference type="InterPro" id="IPR051323">
    <property type="entry name" value="AtsK-like"/>
</dbReference>
<proteinExistence type="inferred from homology"/>
<evidence type="ECO:0000259" key="6">
    <source>
        <dbReference type="Pfam" id="PF02668"/>
    </source>
</evidence>
<protein>
    <submittedName>
        <fullName evidence="7">Putative Taurine dioxygenase</fullName>
        <ecNumber evidence="7">1.14.11.17</ecNumber>
    </submittedName>
</protein>
<comment type="similarity">
    <text evidence="1">Belongs to the TfdA dioxygenase family.</text>
</comment>
<dbReference type="OrthoDB" id="581608at2"/>
<keyword evidence="8" id="KW-1185">Reference proteome</keyword>
<keyword evidence="3 7" id="KW-0223">Dioxygenase</keyword>
<keyword evidence="4 7" id="KW-0560">Oxidoreductase</keyword>
<dbReference type="GO" id="GO:0046872">
    <property type="term" value="F:metal ion binding"/>
    <property type="evidence" value="ECO:0007669"/>
    <property type="project" value="UniProtKB-KW"/>
</dbReference>
<dbReference type="EMBL" id="FZMO01000158">
    <property type="protein sequence ID" value="SNQ48359.1"/>
    <property type="molecule type" value="Genomic_DNA"/>
</dbReference>
<organism evidence="7 8">
    <name type="scientific">Frankia canadensis</name>
    <dbReference type="NCBI Taxonomy" id="1836972"/>
    <lineage>
        <taxon>Bacteria</taxon>
        <taxon>Bacillati</taxon>
        <taxon>Actinomycetota</taxon>
        <taxon>Actinomycetes</taxon>
        <taxon>Frankiales</taxon>
        <taxon>Frankiaceae</taxon>
        <taxon>Frankia</taxon>
    </lineage>
</organism>
<dbReference type="InterPro" id="IPR003819">
    <property type="entry name" value="TauD/TfdA-like"/>
</dbReference>
<dbReference type="AlphaFoldDB" id="A0A2I2KRT5"/>